<comment type="caution">
    <text evidence="1">The sequence shown here is derived from an EMBL/GenBank/DDBJ whole genome shotgun (WGS) entry which is preliminary data.</text>
</comment>
<dbReference type="GO" id="GO:0016491">
    <property type="term" value="F:oxidoreductase activity"/>
    <property type="evidence" value="ECO:0007669"/>
    <property type="project" value="TreeGrafter"/>
</dbReference>
<evidence type="ECO:0000313" key="1">
    <source>
        <dbReference type="EMBL" id="GGE48154.1"/>
    </source>
</evidence>
<dbReference type="OrthoDB" id="9785826at2"/>
<dbReference type="PANTHER" id="PTHR43544">
    <property type="entry name" value="SHORT-CHAIN DEHYDROGENASE/REDUCTASE"/>
    <property type="match status" value="1"/>
</dbReference>
<dbReference type="InterPro" id="IPR002347">
    <property type="entry name" value="SDR_fam"/>
</dbReference>
<dbReference type="Proteomes" id="UP000606730">
    <property type="component" value="Unassembled WGS sequence"/>
</dbReference>
<dbReference type="GO" id="GO:0005737">
    <property type="term" value="C:cytoplasm"/>
    <property type="evidence" value="ECO:0007669"/>
    <property type="project" value="TreeGrafter"/>
</dbReference>
<dbReference type="PANTHER" id="PTHR43544:SF12">
    <property type="entry name" value="NAD(P)-BINDING ROSSMANN-FOLD SUPERFAMILY PROTEIN"/>
    <property type="match status" value="1"/>
</dbReference>
<dbReference type="SUPFAM" id="SSF51735">
    <property type="entry name" value="NAD(P)-binding Rossmann-fold domains"/>
    <property type="match status" value="1"/>
</dbReference>
<sequence>MERALIIGESGGIGRAVAAELRARGVEVTGLSRSHNGLEMTQEASIAAHLGALEGTFDLILVAIGALEVHEATPEKSMRELTPEAMVDQFLLNTVGPAMVLKHGARLLPKDRPSVIAVLSARVGSIGDNRLGGWYSYRVAKAAVNQVVRSASIELARTHKQAACIALHPGTVATEFTRKYVGRHPAVPPEEAAKNLLSVIEGLGPDQTGQFFDWAGKRVEW</sequence>
<dbReference type="Gene3D" id="3.40.50.720">
    <property type="entry name" value="NAD(P)-binding Rossmann-like Domain"/>
    <property type="match status" value="1"/>
</dbReference>
<dbReference type="Pfam" id="PF00106">
    <property type="entry name" value="adh_short"/>
    <property type="match status" value="1"/>
</dbReference>
<protein>
    <submittedName>
        <fullName evidence="1">SDR family oxidoreductase</fullName>
    </submittedName>
</protein>
<dbReference type="PRINTS" id="PR00081">
    <property type="entry name" value="GDHRDH"/>
</dbReference>
<keyword evidence="2" id="KW-1185">Reference proteome</keyword>
<dbReference type="InterPro" id="IPR051468">
    <property type="entry name" value="Fungal_SecMetab_SDRs"/>
</dbReference>
<name>A0A917EKB0_9RHOB</name>
<organism evidence="1 2">
    <name type="scientific">Actibacterium pelagium</name>
    <dbReference type="NCBI Taxonomy" id="2029103"/>
    <lineage>
        <taxon>Bacteria</taxon>
        <taxon>Pseudomonadati</taxon>
        <taxon>Pseudomonadota</taxon>
        <taxon>Alphaproteobacteria</taxon>
        <taxon>Rhodobacterales</taxon>
        <taxon>Roseobacteraceae</taxon>
        <taxon>Actibacterium</taxon>
    </lineage>
</organism>
<dbReference type="RefSeq" id="WP_095595714.1">
    <property type="nucleotide sequence ID" value="NZ_BMKN01000001.1"/>
</dbReference>
<dbReference type="InterPro" id="IPR036291">
    <property type="entry name" value="NAD(P)-bd_dom_sf"/>
</dbReference>
<reference evidence="1" key="2">
    <citation type="submission" date="2020-09" db="EMBL/GenBank/DDBJ databases">
        <authorList>
            <person name="Sun Q."/>
            <person name="Zhou Y."/>
        </authorList>
    </citation>
    <scope>NUCLEOTIDE SEQUENCE</scope>
    <source>
        <strain evidence="1">CGMCC 1.16012</strain>
    </source>
</reference>
<gene>
    <name evidence="1" type="ORF">GCM10011517_14930</name>
</gene>
<dbReference type="EMBL" id="BMKN01000001">
    <property type="protein sequence ID" value="GGE48154.1"/>
    <property type="molecule type" value="Genomic_DNA"/>
</dbReference>
<proteinExistence type="predicted"/>
<accession>A0A917EKB0</accession>
<reference evidence="1" key="1">
    <citation type="journal article" date="2014" name="Int. J. Syst. Evol. Microbiol.">
        <title>Complete genome sequence of Corynebacterium casei LMG S-19264T (=DSM 44701T), isolated from a smear-ripened cheese.</title>
        <authorList>
            <consortium name="US DOE Joint Genome Institute (JGI-PGF)"/>
            <person name="Walter F."/>
            <person name="Albersmeier A."/>
            <person name="Kalinowski J."/>
            <person name="Ruckert C."/>
        </authorList>
    </citation>
    <scope>NUCLEOTIDE SEQUENCE</scope>
    <source>
        <strain evidence="1">CGMCC 1.16012</strain>
    </source>
</reference>
<evidence type="ECO:0000313" key="2">
    <source>
        <dbReference type="Proteomes" id="UP000606730"/>
    </source>
</evidence>
<dbReference type="AlphaFoldDB" id="A0A917EKB0"/>